<sequence length="842" mass="92653">MHRDNKHLLYPLGCNIIIEDVSTGKPENVLAAHSDVVTCLAIDNTGNYIASGQVTYMGFKAAIVLWDYETKKPICELSLHKVKIEALAFTLDSKYLISLGGRDDGSVIIWNLAKKEALCGSSAQVDSAGITHCLASSRALNDVFVTAGNDTLRVWQLDAPNRKIRPTDVQLGGGIKREVICIEVVDHLFEPGYVFCGTTSGDILGINMKSCFLQFLVPHKERFSLGVSALSFIAAQDCHTLEFLLGTGDGLLGRYEIKISRDKKDKIVATLKHKAGLQPWQDEKKSGQKSAINSIAKRGKGHMFFVGTENSQVYRFNFAELKAELIKTCHWSQVNDIAFPNGFSEVVVTCQEEEIRVWHLTTGTELRRYTVANMTCNALCIDKSGKLIFTAWNDGRVRVLGFGKNPKTKQLEMVEKFVIRDAHNKGVTAIAVTNCGTKLITGGGEGQVRVWKLSTDLETGIAARADLVENMKEHKGSVTAIQVHPEDKECVTASTDGSTIVWDLNTCSRKQIFLANTLFKCVCYGAKGIHILTSGTDRKVAFWDKTDGILLRELEGSKGAINAMDISCDGTIYVTGGEQKLLKVATYEEGTTTHVGVGHSEAITKHWKFVQKPLLSLGEEGTAEDVGGGVSLPGLPGSDLKTTLIIEKNDIETENNACSVLLIESLPSGLYVDAFQLESHAKMGGPKVLTDMPVDTEAPEYLSGQHELYVFATIPPEKLVSSEVMVTISLPVHARYHKPSIDVDKIYVPIVMYHPRVLLNCSKQESRKVEAPCDDQNMSVCSWAEVTYRSDSHFVEFQVPVGYVYDTRVVVFGTSVVIILGCSFLLYIIAFFDNWKIKAKES</sequence>
<keyword evidence="25" id="KW-1185">Reference proteome</keyword>
<dbReference type="PROSITE" id="PS00678">
    <property type="entry name" value="WD_REPEATS_1"/>
    <property type="match status" value="1"/>
</dbReference>
<comment type="function">
    <text evidence="20">Microtubule inner protein (MIP) part of the dynein-decorated doublet microtubules (DMTs) in cilia axoneme. Important for proper ciliary and flagellar beating. May act in cooperation with CFAP45 and axonemal dynein subunit DNAH11. May play a role in cell growth and/or survival.</text>
</comment>
<evidence type="ECO:0000256" key="18">
    <source>
        <dbReference type="ARBA" id="ARBA00029456"/>
    </source>
</evidence>
<dbReference type="GO" id="GO:0006506">
    <property type="term" value="P:GPI anchor biosynthetic process"/>
    <property type="evidence" value="ECO:0007669"/>
    <property type="project" value="UniProtKB-UniPathway"/>
</dbReference>
<dbReference type="Pfam" id="PF00400">
    <property type="entry name" value="WD40"/>
    <property type="match status" value="5"/>
</dbReference>
<organism evidence="24 25">
    <name type="scientific">Pomacea canaliculata</name>
    <name type="common">Golden apple snail</name>
    <dbReference type="NCBI Taxonomy" id="400727"/>
    <lineage>
        <taxon>Eukaryota</taxon>
        <taxon>Metazoa</taxon>
        <taxon>Spiralia</taxon>
        <taxon>Lophotrochozoa</taxon>
        <taxon>Mollusca</taxon>
        <taxon>Gastropoda</taxon>
        <taxon>Caenogastropoda</taxon>
        <taxon>Architaenioglossa</taxon>
        <taxon>Ampullarioidea</taxon>
        <taxon>Ampullariidae</taxon>
        <taxon>Pomacea</taxon>
    </lineage>
</organism>
<protein>
    <recommendedName>
        <fullName evidence="19">Cilia- and flagella-associated protein 52</fullName>
    </recommendedName>
</protein>
<evidence type="ECO:0000256" key="16">
    <source>
        <dbReference type="ARBA" id="ARBA00023180"/>
    </source>
</evidence>
<evidence type="ECO:0000256" key="13">
    <source>
        <dbReference type="ARBA" id="ARBA00022989"/>
    </source>
</evidence>
<comment type="similarity">
    <text evidence="5">Belongs to the PIGX family.</text>
</comment>
<accession>A0A2T7Q0I9</accession>
<comment type="subunit">
    <text evidence="21">Microtubule inner protein component of sperm flagellar doublet microtubules. Interacts with BRCA2. Interacts with the CCT chaperonin complex. Interacts with HSP70. Interacts with AK8. Interacts with CFAP45. Interacts with DNAI1. Interacts with IQDC.</text>
</comment>
<dbReference type="OrthoDB" id="6252103at2759"/>
<evidence type="ECO:0000256" key="8">
    <source>
        <dbReference type="ARBA" id="ARBA00022574"/>
    </source>
</evidence>
<dbReference type="AlphaFoldDB" id="A0A2T7Q0I9"/>
<feature type="repeat" description="WD" evidence="22">
    <location>
        <begin position="420"/>
        <end position="455"/>
    </location>
</feature>
<evidence type="ECO:0000256" key="4">
    <source>
        <dbReference type="ARBA" id="ARBA00004687"/>
    </source>
</evidence>
<dbReference type="InterPro" id="IPR036322">
    <property type="entry name" value="WD40_repeat_dom_sf"/>
</dbReference>
<evidence type="ECO:0000256" key="5">
    <source>
        <dbReference type="ARBA" id="ARBA00010345"/>
    </source>
</evidence>
<evidence type="ECO:0000256" key="10">
    <source>
        <dbReference type="ARBA" id="ARBA00022737"/>
    </source>
</evidence>
<evidence type="ECO:0000256" key="9">
    <source>
        <dbReference type="ARBA" id="ARBA00022692"/>
    </source>
</evidence>
<evidence type="ECO:0000256" key="23">
    <source>
        <dbReference type="SAM" id="Phobius"/>
    </source>
</evidence>
<dbReference type="UniPathway" id="UPA00196"/>
<dbReference type="InterPro" id="IPR013233">
    <property type="entry name" value="PIG-X/PBN1"/>
</dbReference>
<keyword evidence="17" id="KW-0966">Cell projection</keyword>
<dbReference type="GO" id="GO:0005930">
    <property type="term" value="C:axoneme"/>
    <property type="evidence" value="ECO:0007669"/>
    <property type="project" value="UniProtKB-ARBA"/>
</dbReference>
<dbReference type="STRING" id="400727.A0A2T7Q0I9"/>
<dbReference type="GO" id="GO:0031514">
    <property type="term" value="C:motile cilium"/>
    <property type="evidence" value="ECO:0007669"/>
    <property type="project" value="UniProtKB-SubCell"/>
</dbReference>
<comment type="caution">
    <text evidence="24">The sequence shown here is derived from an EMBL/GenBank/DDBJ whole genome shotgun (WGS) entry which is preliminary data.</text>
</comment>
<dbReference type="InterPro" id="IPR011047">
    <property type="entry name" value="Quinoprotein_ADH-like_sf"/>
</dbReference>
<keyword evidence="11" id="KW-0256">Endoplasmic reticulum</keyword>
<keyword evidence="9 23" id="KW-0812">Transmembrane</keyword>
<dbReference type="Gene3D" id="2.130.10.10">
    <property type="entry name" value="YVTN repeat-like/Quinoprotein amine dehydrogenase"/>
    <property type="match status" value="3"/>
</dbReference>
<keyword evidence="6" id="KW-0963">Cytoplasm</keyword>
<evidence type="ECO:0000256" key="14">
    <source>
        <dbReference type="ARBA" id="ARBA00023069"/>
    </source>
</evidence>
<dbReference type="GO" id="GO:0005789">
    <property type="term" value="C:endoplasmic reticulum membrane"/>
    <property type="evidence" value="ECO:0007669"/>
    <property type="project" value="UniProtKB-SubCell"/>
</dbReference>
<keyword evidence="7" id="KW-0337">GPI-anchor biosynthesis</keyword>
<evidence type="ECO:0000256" key="15">
    <source>
        <dbReference type="ARBA" id="ARBA00023136"/>
    </source>
</evidence>
<dbReference type="InterPro" id="IPR050630">
    <property type="entry name" value="WD_repeat_EMAP"/>
</dbReference>
<comment type="pathway">
    <text evidence="4">Glycolipid biosynthesis; glycosylphosphatidylinositol-anchor biosynthesis.</text>
</comment>
<dbReference type="SUPFAM" id="SSF50978">
    <property type="entry name" value="WD40 repeat-like"/>
    <property type="match status" value="1"/>
</dbReference>
<gene>
    <name evidence="24" type="ORF">C0Q70_01785</name>
</gene>
<dbReference type="SUPFAM" id="SSF50998">
    <property type="entry name" value="Quinoprotein alcohol dehydrogenase-like"/>
    <property type="match status" value="1"/>
</dbReference>
<keyword evidence="8 22" id="KW-0853">WD repeat</keyword>
<dbReference type="SMART" id="SM00320">
    <property type="entry name" value="WD40"/>
    <property type="match status" value="10"/>
</dbReference>
<evidence type="ECO:0000256" key="3">
    <source>
        <dbReference type="ARBA" id="ARBA00004496"/>
    </source>
</evidence>
<dbReference type="PROSITE" id="PS50082">
    <property type="entry name" value="WD_REPEATS_2"/>
    <property type="match status" value="2"/>
</dbReference>
<dbReference type="Proteomes" id="UP000245119">
    <property type="component" value="Linkage Group LG1"/>
</dbReference>
<evidence type="ECO:0000256" key="2">
    <source>
        <dbReference type="ARBA" id="ARBA00004389"/>
    </source>
</evidence>
<dbReference type="SMART" id="SM00780">
    <property type="entry name" value="PIG-X"/>
    <property type="match status" value="1"/>
</dbReference>
<comment type="similarity">
    <text evidence="18">Belongs to the CFAP52 family.</text>
</comment>
<dbReference type="Pfam" id="PF08320">
    <property type="entry name" value="PIG-X"/>
    <property type="match status" value="1"/>
</dbReference>
<evidence type="ECO:0000256" key="1">
    <source>
        <dbReference type="ARBA" id="ARBA00004230"/>
    </source>
</evidence>
<keyword evidence="12" id="KW-0282">Flagellum</keyword>
<name>A0A2T7Q0I9_POMCA</name>
<feature type="transmembrane region" description="Helical" evidence="23">
    <location>
        <begin position="809"/>
        <end position="832"/>
    </location>
</feature>
<dbReference type="InterPro" id="IPR015943">
    <property type="entry name" value="WD40/YVTN_repeat-like_dom_sf"/>
</dbReference>
<dbReference type="PANTHER" id="PTHR13720:SF14">
    <property type="entry name" value="CILIA- AND FLAGELLA-ASSOCIATED PROTEIN 52"/>
    <property type="match status" value="1"/>
</dbReference>
<dbReference type="FunFam" id="2.130.10.10:FF:001320">
    <property type="entry name" value="Predicted protein"/>
    <property type="match status" value="1"/>
</dbReference>
<comment type="subcellular location">
    <subcellularLocation>
        <location evidence="1">Cell projection</location>
        <location evidence="1">Cilium</location>
        <location evidence="1">Flagellum</location>
    </subcellularLocation>
    <subcellularLocation>
        <location evidence="3">Cytoplasm</location>
    </subcellularLocation>
    <subcellularLocation>
        <location evidence="2">Endoplasmic reticulum membrane</location>
        <topology evidence="2">Single-pass membrane protein</topology>
    </subcellularLocation>
</comment>
<evidence type="ECO:0000256" key="11">
    <source>
        <dbReference type="ARBA" id="ARBA00022824"/>
    </source>
</evidence>
<keyword evidence="14" id="KW-0969">Cilium</keyword>
<evidence type="ECO:0000256" key="19">
    <source>
        <dbReference type="ARBA" id="ARBA00029552"/>
    </source>
</evidence>
<dbReference type="InterPro" id="IPR001680">
    <property type="entry name" value="WD40_rpt"/>
</dbReference>
<evidence type="ECO:0000256" key="6">
    <source>
        <dbReference type="ARBA" id="ARBA00022490"/>
    </source>
</evidence>
<keyword evidence="10" id="KW-0677">Repeat</keyword>
<reference evidence="24 25" key="1">
    <citation type="submission" date="2018-04" db="EMBL/GenBank/DDBJ databases">
        <title>The genome of golden apple snail Pomacea canaliculata provides insight into stress tolerance and invasive adaptation.</title>
        <authorList>
            <person name="Liu C."/>
            <person name="Liu B."/>
            <person name="Ren Y."/>
            <person name="Zhang Y."/>
            <person name="Wang H."/>
            <person name="Li S."/>
            <person name="Jiang F."/>
            <person name="Yin L."/>
            <person name="Zhang G."/>
            <person name="Qian W."/>
            <person name="Fan W."/>
        </authorList>
    </citation>
    <scope>NUCLEOTIDE SEQUENCE [LARGE SCALE GENOMIC DNA]</scope>
    <source>
        <strain evidence="24">SZHN2017</strain>
        <tissue evidence="24">Muscle</tissue>
    </source>
</reference>
<proteinExistence type="inferred from homology"/>
<dbReference type="InterPro" id="IPR019775">
    <property type="entry name" value="WD40_repeat_CS"/>
</dbReference>
<evidence type="ECO:0000256" key="7">
    <source>
        <dbReference type="ARBA" id="ARBA00022502"/>
    </source>
</evidence>
<evidence type="ECO:0000256" key="22">
    <source>
        <dbReference type="PROSITE-ProRule" id="PRU00221"/>
    </source>
</evidence>
<keyword evidence="13 23" id="KW-1133">Transmembrane helix</keyword>
<evidence type="ECO:0000256" key="12">
    <source>
        <dbReference type="ARBA" id="ARBA00022846"/>
    </source>
</evidence>
<evidence type="ECO:0000256" key="20">
    <source>
        <dbReference type="ARBA" id="ARBA00046056"/>
    </source>
</evidence>
<evidence type="ECO:0000256" key="17">
    <source>
        <dbReference type="ARBA" id="ARBA00023273"/>
    </source>
</evidence>
<evidence type="ECO:0000256" key="21">
    <source>
        <dbReference type="ARBA" id="ARBA00047117"/>
    </source>
</evidence>
<evidence type="ECO:0000313" key="24">
    <source>
        <dbReference type="EMBL" id="PVD39157.1"/>
    </source>
</evidence>
<dbReference type="PROSITE" id="PS50294">
    <property type="entry name" value="WD_REPEATS_REGION"/>
    <property type="match status" value="2"/>
</dbReference>
<dbReference type="EMBL" id="PZQS01000001">
    <property type="protein sequence ID" value="PVD39157.1"/>
    <property type="molecule type" value="Genomic_DNA"/>
</dbReference>
<feature type="repeat" description="WD" evidence="22">
    <location>
        <begin position="471"/>
        <end position="506"/>
    </location>
</feature>
<evidence type="ECO:0000313" key="25">
    <source>
        <dbReference type="Proteomes" id="UP000245119"/>
    </source>
</evidence>
<keyword evidence="15 23" id="KW-0472">Membrane</keyword>
<keyword evidence="16" id="KW-0325">Glycoprotein</keyword>
<dbReference type="PANTHER" id="PTHR13720">
    <property type="entry name" value="WD-40 REPEAT PROTEIN"/>
    <property type="match status" value="1"/>
</dbReference>